<dbReference type="GO" id="GO:0035861">
    <property type="term" value="C:site of double-strand break"/>
    <property type="evidence" value="ECO:0007669"/>
    <property type="project" value="TreeGrafter"/>
</dbReference>
<dbReference type="PROSITE" id="PS50294">
    <property type="entry name" value="WD_REPEATS_REGION"/>
    <property type="match status" value="2"/>
</dbReference>
<dbReference type="EMBL" id="JH159151">
    <property type="protein sequence ID" value="EGZ30483.1"/>
    <property type="molecule type" value="Genomic_DNA"/>
</dbReference>
<feature type="repeat" description="WD" evidence="3">
    <location>
        <begin position="396"/>
        <end position="428"/>
    </location>
</feature>
<feature type="compositionally biased region" description="Polar residues" evidence="4">
    <location>
        <begin position="345"/>
        <end position="355"/>
    </location>
</feature>
<proteinExistence type="predicted"/>
<evidence type="ECO:0000256" key="2">
    <source>
        <dbReference type="ARBA" id="ARBA00022737"/>
    </source>
</evidence>
<feature type="compositionally biased region" description="Basic and acidic residues" evidence="4">
    <location>
        <begin position="789"/>
        <end position="801"/>
    </location>
</feature>
<dbReference type="InterPro" id="IPR051858">
    <property type="entry name" value="WD_repeat_GAD-1"/>
</dbReference>
<feature type="compositionally biased region" description="Acidic residues" evidence="4">
    <location>
        <begin position="364"/>
        <end position="381"/>
    </location>
</feature>
<evidence type="ECO:0000256" key="1">
    <source>
        <dbReference type="ARBA" id="ARBA00022574"/>
    </source>
</evidence>
<dbReference type="FunFam" id="2.60.200.20:FF:000019">
    <property type="entry name" value="Nuclear inhibitor of protein phosphatase"/>
    <property type="match status" value="1"/>
</dbReference>
<feature type="compositionally biased region" description="Basic and acidic residues" evidence="4">
    <location>
        <begin position="271"/>
        <end position="280"/>
    </location>
</feature>
<dbReference type="SMART" id="SM00320">
    <property type="entry name" value="WD40"/>
    <property type="match status" value="6"/>
</dbReference>
<dbReference type="PANTHER" id="PTHR16017">
    <property type="entry name" value="GASTRULATION DEFECTIVE PROTEIN 1-RELATED"/>
    <property type="match status" value="1"/>
</dbReference>
<dbReference type="SMART" id="SM00240">
    <property type="entry name" value="FHA"/>
    <property type="match status" value="1"/>
</dbReference>
<dbReference type="STRING" id="1094619.G4YLK2"/>
<gene>
    <name evidence="6" type="ORF">PHYSODRAFT_344261</name>
</gene>
<sequence>MSRLTAEELMAEMEAELNAQRLRNFIDDSAPEPSVGVLVELCVLRIERLANNKGTCLPRKKRFIFRLTVWDSARRTTGLGRFRVGANYKFKKIHHVVMFKGTAQGSMQVSDASDVQETPPFSPRKLSRDESSAIDTTEADEEQKDEGVEMTWSPTRAAPPARRNRHAQLRVEKGGECVEQISLGPSSCYVLGRSEDLTDVWLQHPSISRQHAAIVHDKHEQVCLMDLGSAQGTFVNGREIEPNEPRELRDGDRIKFGASTRTYVFQNTVENETKGQEPAKRTAAASADPELQRMMREMQSFGDKQHHKRDEKKQLDEDAKVEERKKRQAEIAAMTAQMMQAPVVQVSSTEETAGQSSADKEESAPEAESESDNDDDDEEDDASLRYRLPKSNEVVLEGHNKALACIAVDTPGARVATGSMDYHVKLWDFAGMARHVRPFRDIEVDEGHPLVAVSYSPSGDRLLAVSGSCQPKVLTREGVEELQFAKGDMYVVDMANTNGHTHATTSGQWHPTVRDQMITSSLDGTVRLWSLGGKKAFDKLINTSVFKFKDRRGRRCGVTTCRFNPDGSLVAGATMDGQIQCIDPRKAYAGAALTIRDAHADGGGDVGVSSIRFSTDGKYMASRSCADDTVKIWDVRKPKQSLKKFRGIEGVFGTCNIAFNHNGTALAAGTCVRKGKGLKGKVLFLDVHTPGLVDPVASIDMKEDESAVCVEWHYGINQVFVGSSTGACRVFYDPRLSTKGVLLSATKKLKVQSNDSGVRIDGAGKVYNPHALPMYRDDTSGSRKRKYEKVRADPKKSHAPEKPITGPGMGGKISGSTTFTQYFMSSHIKSSFREEDPREAILKYAKKAETDPQFLGAAYGKTKLDPRYQLAKQTLEEEKLAKEEEERRLLQP</sequence>
<accession>G4YLK2</accession>
<dbReference type="AlphaFoldDB" id="G4YLK2"/>
<dbReference type="InParanoid" id="G4YLK2"/>
<keyword evidence="2" id="KW-0677">Repeat</keyword>
<dbReference type="InterPro" id="IPR036322">
    <property type="entry name" value="WD40_repeat_dom_sf"/>
</dbReference>
<evidence type="ECO:0000313" key="7">
    <source>
        <dbReference type="Proteomes" id="UP000002640"/>
    </source>
</evidence>
<dbReference type="Gene3D" id="2.60.200.20">
    <property type="match status" value="1"/>
</dbReference>
<evidence type="ECO:0000313" key="6">
    <source>
        <dbReference type="EMBL" id="EGZ30483.1"/>
    </source>
</evidence>
<dbReference type="SUPFAM" id="SSF50978">
    <property type="entry name" value="WD40 repeat-like"/>
    <property type="match status" value="1"/>
</dbReference>
<dbReference type="Pfam" id="PF00498">
    <property type="entry name" value="FHA"/>
    <property type="match status" value="1"/>
</dbReference>
<reference evidence="6 7" key="1">
    <citation type="journal article" date="2006" name="Science">
        <title>Phytophthora genome sequences uncover evolutionary origins and mechanisms of pathogenesis.</title>
        <authorList>
            <person name="Tyler B.M."/>
            <person name="Tripathy S."/>
            <person name="Zhang X."/>
            <person name="Dehal P."/>
            <person name="Jiang R.H."/>
            <person name="Aerts A."/>
            <person name="Arredondo F.D."/>
            <person name="Baxter L."/>
            <person name="Bensasson D."/>
            <person name="Beynon J.L."/>
            <person name="Chapman J."/>
            <person name="Damasceno C.M."/>
            <person name="Dorrance A.E."/>
            <person name="Dou D."/>
            <person name="Dickerman A.W."/>
            <person name="Dubchak I.L."/>
            <person name="Garbelotto M."/>
            <person name="Gijzen M."/>
            <person name="Gordon S.G."/>
            <person name="Govers F."/>
            <person name="Grunwald N.J."/>
            <person name="Huang W."/>
            <person name="Ivors K.L."/>
            <person name="Jones R.W."/>
            <person name="Kamoun S."/>
            <person name="Krampis K."/>
            <person name="Lamour K.H."/>
            <person name="Lee M.K."/>
            <person name="McDonald W.H."/>
            <person name="Medina M."/>
            <person name="Meijer H.J."/>
            <person name="Nordberg E.K."/>
            <person name="Maclean D.J."/>
            <person name="Ospina-Giraldo M.D."/>
            <person name="Morris P.F."/>
            <person name="Phuntumart V."/>
            <person name="Putnam N.H."/>
            <person name="Rash S."/>
            <person name="Rose J.K."/>
            <person name="Sakihama Y."/>
            <person name="Salamov A.A."/>
            <person name="Savidor A."/>
            <person name="Scheuring C.F."/>
            <person name="Smith B.M."/>
            <person name="Sobral B.W."/>
            <person name="Terry A."/>
            <person name="Torto-Alalibo T.A."/>
            <person name="Win J."/>
            <person name="Xu Z."/>
            <person name="Zhang H."/>
            <person name="Grigoriev I.V."/>
            <person name="Rokhsar D.S."/>
            <person name="Boore J.L."/>
        </authorList>
    </citation>
    <scope>NUCLEOTIDE SEQUENCE [LARGE SCALE GENOMIC DNA]</scope>
    <source>
        <strain evidence="6 7">P6497</strain>
    </source>
</reference>
<evidence type="ECO:0000256" key="3">
    <source>
        <dbReference type="PROSITE-ProRule" id="PRU00221"/>
    </source>
</evidence>
<organism evidence="6 7">
    <name type="scientific">Phytophthora sojae (strain P6497)</name>
    <name type="common">Soybean stem and root rot agent</name>
    <name type="synonym">Phytophthora megasperma f. sp. glycines</name>
    <dbReference type="NCBI Taxonomy" id="1094619"/>
    <lineage>
        <taxon>Eukaryota</taxon>
        <taxon>Sar</taxon>
        <taxon>Stramenopiles</taxon>
        <taxon>Oomycota</taxon>
        <taxon>Peronosporomycetes</taxon>
        <taxon>Peronosporales</taxon>
        <taxon>Peronosporaceae</taxon>
        <taxon>Phytophthora</taxon>
    </lineage>
</organism>
<evidence type="ECO:0000259" key="5">
    <source>
        <dbReference type="PROSITE" id="PS50006"/>
    </source>
</evidence>
<feature type="compositionally biased region" description="Basic and acidic residues" evidence="4">
    <location>
        <begin position="311"/>
        <end position="327"/>
    </location>
</feature>
<dbReference type="SUPFAM" id="SSF49879">
    <property type="entry name" value="SMAD/FHA domain"/>
    <property type="match status" value="1"/>
</dbReference>
<feature type="region of interest" description="Disordered" evidence="4">
    <location>
        <begin position="344"/>
        <end position="381"/>
    </location>
</feature>
<dbReference type="OMA" id="WIVGTTS"/>
<dbReference type="KEGG" id="psoj:PHYSODRAFT_344261"/>
<dbReference type="InterPro" id="IPR015943">
    <property type="entry name" value="WD40/YVTN_repeat-like_dom_sf"/>
</dbReference>
<dbReference type="InterPro" id="IPR000253">
    <property type="entry name" value="FHA_dom"/>
</dbReference>
<name>G4YLK2_PHYSP</name>
<dbReference type="SMR" id="G4YLK2"/>
<dbReference type="PROSITE" id="PS50006">
    <property type="entry name" value="FHA_DOMAIN"/>
    <property type="match status" value="1"/>
</dbReference>
<dbReference type="InterPro" id="IPR008984">
    <property type="entry name" value="SMAD_FHA_dom_sf"/>
</dbReference>
<dbReference type="GO" id="GO:0005634">
    <property type="term" value="C:nucleus"/>
    <property type="evidence" value="ECO:0007669"/>
    <property type="project" value="TreeGrafter"/>
</dbReference>
<feature type="repeat" description="WD" evidence="3">
    <location>
        <begin position="497"/>
        <end position="531"/>
    </location>
</feature>
<dbReference type="Pfam" id="PF00400">
    <property type="entry name" value="WD40"/>
    <property type="match status" value="4"/>
</dbReference>
<keyword evidence="1 3" id="KW-0853">WD repeat</keyword>
<dbReference type="Proteomes" id="UP000002640">
    <property type="component" value="Unassembled WGS sequence"/>
</dbReference>
<keyword evidence="7" id="KW-1185">Reference proteome</keyword>
<dbReference type="GeneID" id="20648620"/>
<feature type="region of interest" description="Disordered" evidence="4">
    <location>
        <begin position="107"/>
        <end position="164"/>
    </location>
</feature>
<feature type="region of interest" description="Disordered" evidence="4">
    <location>
        <begin position="771"/>
        <end position="811"/>
    </location>
</feature>
<protein>
    <recommendedName>
        <fullName evidence="5">FHA domain-containing protein</fullName>
    </recommendedName>
</protein>
<feature type="region of interest" description="Disordered" evidence="4">
    <location>
        <begin position="267"/>
        <end position="327"/>
    </location>
</feature>
<dbReference type="PROSITE" id="PS50082">
    <property type="entry name" value="WD_REPEATS_2"/>
    <property type="match status" value="2"/>
</dbReference>
<feature type="domain" description="FHA" evidence="5">
    <location>
        <begin position="189"/>
        <end position="240"/>
    </location>
</feature>
<dbReference type="InterPro" id="IPR001680">
    <property type="entry name" value="WD40_rpt"/>
</dbReference>
<dbReference type="FunFam" id="2.130.10.10:FF:001319">
    <property type="entry name" value="Gastrulation defective protein 1"/>
    <property type="match status" value="1"/>
</dbReference>
<feature type="compositionally biased region" description="Polar residues" evidence="4">
    <location>
        <begin position="107"/>
        <end position="116"/>
    </location>
</feature>
<dbReference type="PANTHER" id="PTHR16017:SF0">
    <property type="entry name" value="WD REPEAT-CONTAINING PROTEIN 70"/>
    <property type="match status" value="1"/>
</dbReference>
<dbReference type="RefSeq" id="XP_009517758.1">
    <property type="nucleotide sequence ID" value="XM_009519463.1"/>
</dbReference>
<dbReference type="Gene3D" id="2.130.10.10">
    <property type="entry name" value="YVTN repeat-like/Quinoprotein amine dehydrogenase"/>
    <property type="match status" value="2"/>
</dbReference>
<evidence type="ECO:0000256" key="4">
    <source>
        <dbReference type="SAM" id="MobiDB-lite"/>
    </source>
</evidence>